<dbReference type="RefSeq" id="XP_019491761.1">
    <property type="nucleotide sequence ID" value="XM_019636216.1"/>
</dbReference>
<keyword evidence="8" id="KW-0206">Cytoskeleton</keyword>
<feature type="region of interest" description="Disordered" evidence="14">
    <location>
        <begin position="1220"/>
        <end position="1247"/>
    </location>
</feature>
<feature type="compositionally biased region" description="Basic residues" evidence="14">
    <location>
        <begin position="264"/>
        <end position="273"/>
    </location>
</feature>
<evidence type="ECO:0000256" key="11">
    <source>
        <dbReference type="ARBA" id="ARBA00057781"/>
    </source>
</evidence>
<comment type="subunit">
    <text evidence="12">Interacts with RP1; has a synergistic effect with RP1 in photoreceptor differentiation.</text>
</comment>
<feature type="compositionally biased region" description="Basic and acidic residues" evidence="14">
    <location>
        <begin position="1368"/>
        <end position="1383"/>
    </location>
</feature>
<evidence type="ECO:0000313" key="24">
    <source>
        <dbReference type="RefSeq" id="XP_019491763.1"/>
    </source>
</evidence>
<feature type="compositionally biased region" description="Basic and acidic residues" evidence="14">
    <location>
        <begin position="1702"/>
        <end position="1711"/>
    </location>
</feature>
<dbReference type="Proteomes" id="UP000694851">
    <property type="component" value="Unplaced"/>
</dbReference>
<dbReference type="GO" id="GO:0045494">
    <property type="term" value="P:photoreceptor cell maintenance"/>
    <property type="evidence" value="ECO:0007669"/>
    <property type="project" value="UniProtKB-ARBA"/>
</dbReference>
<dbReference type="GO" id="GO:0001750">
    <property type="term" value="C:photoreceptor outer segment"/>
    <property type="evidence" value="ECO:0007669"/>
    <property type="project" value="UniProtKB-SubCell"/>
</dbReference>
<evidence type="ECO:0000313" key="19">
    <source>
        <dbReference type="RefSeq" id="XP_019491758.1"/>
    </source>
</evidence>
<dbReference type="RefSeq" id="XP_019491756.1">
    <property type="nucleotide sequence ID" value="XM_019636211.1"/>
</dbReference>
<protein>
    <recommendedName>
        <fullName evidence="13">Retinitis pigmentosa 1-like 1 protein</fullName>
    </recommendedName>
</protein>
<evidence type="ECO:0000256" key="7">
    <source>
        <dbReference type="ARBA" id="ARBA00023069"/>
    </source>
</evidence>
<dbReference type="PROSITE" id="PS50309">
    <property type="entry name" value="DC"/>
    <property type="match status" value="2"/>
</dbReference>
<keyword evidence="4" id="KW-0716">Sensory transduction</keyword>
<evidence type="ECO:0000256" key="4">
    <source>
        <dbReference type="ARBA" id="ARBA00022606"/>
    </source>
</evidence>
<feature type="compositionally biased region" description="Polar residues" evidence="14">
    <location>
        <begin position="235"/>
        <end position="251"/>
    </location>
</feature>
<evidence type="ECO:0000256" key="10">
    <source>
        <dbReference type="ARBA" id="ARBA00023305"/>
    </source>
</evidence>
<feature type="compositionally biased region" description="Polar residues" evidence="14">
    <location>
        <begin position="1802"/>
        <end position="1819"/>
    </location>
</feature>
<evidence type="ECO:0000313" key="18">
    <source>
        <dbReference type="RefSeq" id="XP_019491757.1"/>
    </source>
</evidence>
<keyword evidence="3" id="KW-0963">Cytoplasm</keyword>
<dbReference type="RefSeq" id="XP_019491763.1">
    <property type="nucleotide sequence ID" value="XM_019636218.1"/>
</dbReference>
<dbReference type="GeneID" id="109379567"/>
<name>A0A8B7QVH5_HIPAR</name>
<keyword evidence="6" id="KW-0970">Cilium biogenesis/degradation</keyword>
<evidence type="ECO:0000256" key="8">
    <source>
        <dbReference type="ARBA" id="ARBA00023212"/>
    </source>
</evidence>
<dbReference type="GO" id="GO:0060041">
    <property type="term" value="P:retina development in camera-type eye"/>
    <property type="evidence" value="ECO:0007669"/>
    <property type="project" value="TreeGrafter"/>
</dbReference>
<feature type="compositionally biased region" description="Gly residues" evidence="14">
    <location>
        <begin position="1230"/>
        <end position="1241"/>
    </location>
</feature>
<feature type="compositionally biased region" description="Basic and acidic residues" evidence="14">
    <location>
        <begin position="1511"/>
        <end position="1520"/>
    </location>
</feature>
<dbReference type="RefSeq" id="XP_019491759.1">
    <property type="nucleotide sequence ID" value="XM_019636214.1"/>
</dbReference>
<evidence type="ECO:0000313" key="26">
    <source>
        <dbReference type="RefSeq" id="XP_019491765.1"/>
    </source>
</evidence>
<proteinExistence type="predicted"/>
<evidence type="ECO:0000313" key="23">
    <source>
        <dbReference type="RefSeq" id="XP_019491762.1"/>
    </source>
</evidence>
<dbReference type="PANTHER" id="PTHR23005">
    <property type="entry name" value="RETINITIS PIGMENTOSA 1 PROTEIN"/>
    <property type="match status" value="1"/>
</dbReference>
<reference evidence="17 18" key="1">
    <citation type="submission" date="2025-04" db="UniProtKB">
        <authorList>
            <consortium name="RefSeq"/>
        </authorList>
    </citation>
    <scope>IDENTIFICATION</scope>
    <source>
        <tissue evidence="17 18">Muscle</tissue>
    </source>
</reference>
<feature type="compositionally biased region" description="Basic and acidic residues" evidence="14">
    <location>
        <begin position="1875"/>
        <end position="1890"/>
    </location>
</feature>
<keyword evidence="7" id="KW-0969">Cilium</keyword>
<evidence type="ECO:0000256" key="5">
    <source>
        <dbReference type="ARBA" id="ARBA00022737"/>
    </source>
</evidence>
<comment type="function">
    <text evidence="11">Required for the differentiation of photoreceptor cells. Plays a role in the organization of outer segment of rod and cone photoreceptors.</text>
</comment>
<feature type="region of interest" description="Disordered" evidence="14">
    <location>
        <begin position="1261"/>
        <end position="1396"/>
    </location>
</feature>
<feature type="region of interest" description="Disordered" evidence="14">
    <location>
        <begin position="430"/>
        <end position="834"/>
    </location>
</feature>
<feature type="compositionally biased region" description="Polar residues" evidence="14">
    <location>
        <begin position="739"/>
        <end position="761"/>
    </location>
</feature>
<dbReference type="InterPro" id="IPR003533">
    <property type="entry name" value="Doublecortin_dom"/>
</dbReference>
<dbReference type="GO" id="GO:0007601">
    <property type="term" value="P:visual perception"/>
    <property type="evidence" value="ECO:0007669"/>
    <property type="project" value="UniProtKB-KW"/>
</dbReference>
<dbReference type="GO" id="GO:0035556">
    <property type="term" value="P:intracellular signal transduction"/>
    <property type="evidence" value="ECO:0007669"/>
    <property type="project" value="InterPro"/>
</dbReference>
<evidence type="ECO:0000256" key="2">
    <source>
        <dbReference type="ARBA" id="ARBA00004504"/>
    </source>
</evidence>
<gene>
    <name evidence="17 18 19 20 21 22 23 24 25 26 27 28" type="primary">RP1L1</name>
</gene>
<keyword evidence="16" id="KW-1185">Reference proteome</keyword>
<feature type="compositionally biased region" description="Basic and acidic residues" evidence="14">
    <location>
        <begin position="557"/>
        <end position="567"/>
    </location>
</feature>
<evidence type="ECO:0000313" key="22">
    <source>
        <dbReference type="RefSeq" id="XP_019491761.1"/>
    </source>
</evidence>
<dbReference type="SUPFAM" id="SSF89837">
    <property type="entry name" value="Doublecortin (DC)"/>
    <property type="match status" value="2"/>
</dbReference>
<dbReference type="RefSeq" id="XP_019491765.1">
    <property type="nucleotide sequence ID" value="XM_019636220.1"/>
</dbReference>
<keyword evidence="9" id="KW-0966">Cell projection</keyword>
<dbReference type="FunFam" id="3.10.20.230:FF:000008">
    <property type="entry name" value="retinitis pigmentosa 1-like 1 protein"/>
    <property type="match status" value="1"/>
</dbReference>
<dbReference type="KEGG" id="hai:109379567"/>
<evidence type="ECO:0000256" key="1">
    <source>
        <dbReference type="ARBA" id="ARBA00004430"/>
    </source>
</evidence>
<dbReference type="OrthoDB" id="1738954at2759"/>
<evidence type="ECO:0000313" key="28">
    <source>
        <dbReference type="RefSeq" id="XP_019491767.1"/>
    </source>
</evidence>
<evidence type="ECO:0000313" key="20">
    <source>
        <dbReference type="RefSeq" id="XP_019491759.1"/>
    </source>
</evidence>
<dbReference type="Gene3D" id="3.10.20.230">
    <property type="entry name" value="Doublecortin domain"/>
    <property type="match status" value="2"/>
</dbReference>
<dbReference type="PANTHER" id="PTHR23005:SF3">
    <property type="entry name" value="RETINITIS PIGMENTOSA 1-LIKE 1 PROTEIN"/>
    <property type="match status" value="1"/>
</dbReference>
<feature type="region of interest" description="Disordered" evidence="14">
    <location>
        <begin position="1511"/>
        <end position="1535"/>
    </location>
</feature>
<feature type="domain" description="Doublecortin" evidence="15">
    <location>
        <begin position="152"/>
        <end position="231"/>
    </location>
</feature>
<dbReference type="GO" id="GO:0035082">
    <property type="term" value="P:axoneme assembly"/>
    <property type="evidence" value="ECO:0007669"/>
    <property type="project" value="TreeGrafter"/>
</dbReference>
<feature type="region of interest" description="Disordered" evidence="14">
    <location>
        <begin position="1641"/>
        <end position="1932"/>
    </location>
</feature>
<evidence type="ECO:0000256" key="9">
    <source>
        <dbReference type="ARBA" id="ARBA00023273"/>
    </source>
</evidence>
<evidence type="ECO:0000313" key="27">
    <source>
        <dbReference type="RefSeq" id="XP_019491766.1"/>
    </source>
</evidence>
<organism evidence="16 19">
    <name type="scientific">Hipposideros armiger</name>
    <name type="common">Great Himalayan leaf-nosed bat</name>
    <dbReference type="NCBI Taxonomy" id="186990"/>
    <lineage>
        <taxon>Eukaryota</taxon>
        <taxon>Metazoa</taxon>
        <taxon>Chordata</taxon>
        <taxon>Craniata</taxon>
        <taxon>Vertebrata</taxon>
        <taxon>Euteleostomi</taxon>
        <taxon>Mammalia</taxon>
        <taxon>Eutheria</taxon>
        <taxon>Laurasiatheria</taxon>
        <taxon>Chiroptera</taxon>
        <taxon>Yinpterochiroptera</taxon>
        <taxon>Rhinolophoidea</taxon>
        <taxon>Hipposideridae</taxon>
        <taxon>Hipposideros</taxon>
    </lineage>
</organism>
<dbReference type="RefSeq" id="XP_019491766.1">
    <property type="nucleotide sequence ID" value="XM_019636221.1"/>
</dbReference>
<feature type="compositionally biased region" description="Polar residues" evidence="14">
    <location>
        <begin position="1278"/>
        <end position="1292"/>
    </location>
</feature>
<feature type="region of interest" description="Disordered" evidence="14">
    <location>
        <begin position="104"/>
        <end position="152"/>
    </location>
</feature>
<dbReference type="InterPro" id="IPR036572">
    <property type="entry name" value="Doublecortin_dom_sf"/>
</dbReference>
<dbReference type="FunFam" id="3.10.20.230:FF:000010">
    <property type="entry name" value="Retinitis pigmentosa 1-like 1a"/>
    <property type="match status" value="1"/>
</dbReference>
<evidence type="ECO:0000256" key="6">
    <source>
        <dbReference type="ARBA" id="ARBA00022794"/>
    </source>
</evidence>
<evidence type="ECO:0000313" key="25">
    <source>
        <dbReference type="RefSeq" id="XP_019491764.1"/>
    </source>
</evidence>
<evidence type="ECO:0000256" key="3">
    <source>
        <dbReference type="ARBA" id="ARBA00022490"/>
    </source>
</evidence>
<feature type="compositionally biased region" description="Basic and acidic residues" evidence="14">
    <location>
        <begin position="1734"/>
        <end position="1755"/>
    </location>
</feature>
<dbReference type="CTD" id="94137"/>
<dbReference type="RefSeq" id="XP_019491757.1">
    <property type="nucleotide sequence ID" value="XM_019636212.1"/>
</dbReference>
<evidence type="ECO:0000256" key="14">
    <source>
        <dbReference type="SAM" id="MobiDB-lite"/>
    </source>
</evidence>
<evidence type="ECO:0000313" key="17">
    <source>
        <dbReference type="RefSeq" id="XP_019491756.1"/>
    </source>
</evidence>
<dbReference type="SMART" id="SM00537">
    <property type="entry name" value="DCX"/>
    <property type="match status" value="2"/>
</dbReference>
<dbReference type="RefSeq" id="XP_019491760.1">
    <property type="nucleotide sequence ID" value="XM_019636215.1"/>
</dbReference>
<comment type="subcellular location">
    <subcellularLocation>
        <location evidence="2">Cell projection</location>
        <location evidence="2">Cilium</location>
        <location evidence="2">Photoreceptor outer segment</location>
    </subcellularLocation>
    <subcellularLocation>
        <location evidence="1">Cytoplasm</location>
        <location evidence="1">Cytoskeleton</location>
        <location evidence="1">Cilium axoneme</location>
    </subcellularLocation>
</comment>
<dbReference type="RefSeq" id="XP_019491758.1">
    <property type="nucleotide sequence ID" value="XM_019636213.1"/>
</dbReference>
<dbReference type="GO" id="GO:0042461">
    <property type="term" value="P:photoreceptor cell development"/>
    <property type="evidence" value="ECO:0007669"/>
    <property type="project" value="TreeGrafter"/>
</dbReference>
<keyword evidence="5" id="KW-0677">Repeat</keyword>
<feature type="domain" description="Doublecortin" evidence="15">
    <location>
        <begin position="34"/>
        <end position="116"/>
    </location>
</feature>
<feature type="compositionally biased region" description="Low complexity" evidence="14">
    <location>
        <begin position="941"/>
        <end position="952"/>
    </location>
</feature>
<evidence type="ECO:0000256" key="12">
    <source>
        <dbReference type="ARBA" id="ARBA00065121"/>
    </source>
</evidence>
<feature type="region of interest" description="Disordered" evidence="14">
    <location>
        <begin position="230"/>
        <end position="273"/>
    </location>
</feature>
<feature type="compositionally biased region" description="Basic and acidic residues" evidence="14">
    <location>
        <begin position="602"/>
        <end position="616"/>
    </location>
</feature>
<feature type="compositionally biased region" description="Low complexity" evidence="14">
    <location>
        <begin position="762"/>
        <end position="777"/>
    </location>
</feature>
<evidence type="ECO:0000259" key="15">
    <source>
        <dbReference type="PROSITE" id="PS50309"/>
    </source>
</evidence>
<feature type="compositionally biased region" description="Polar residues" evidence="14">
    <location>
        <begin position="1839"/>
        <end position="1862"/>
    </location>
</feature>
<evidence type="ECO:0000313" key="16">
    <source>
        <dbReference type="Proteomes" id="UP000694851"/>
    </source>
</evidence>
<dbReference type="RefSeq" id="XP_019491762.1">
    <property type="nucleotide sequence ID" value="XM_019636217.1"/>
</dbReference>
<sequence length="1966" mass="208234">MNNTLRDIQAPSYRECLLPSMARTPSVTQVTPAKKITFLKRGDPRFSGVRLAVHQRTFKSFSTLMDELSQRVPLSFGVRSVTTPRGLHGLSALEQLEDGGCYLCSDKKPPKTSDGPRQPQGRSPAAQQPRDVEGQCEAPGTSSSQRGPKAPRRIMLVKNGDPRFQQTVVLSHKNTKSLTAFLSKASDLLLFPVKQVYTASGKKVDSLKALLRSPSVLVCAGHESFRPATMESARKNGTATSLGQTSRNKNGSWGPKAQPSVIHSRPRSGSRPRRFSLLSERSGLSDPLVSLHRAWMGPAPDSPPQDTPAQLGPLVAGDDVEKKVRMNEDGSLSVEMKIRFHLLGDDTLLWSRRVGRASALMAASGDGPILAEADPLHCVWEGHPGGPSEPGAQGQKPCETGCKEAFERGQWQPGSRYEIWTNPLYAAQKEATASHGRSELTQPSHARGAWSQRVASRKRNSKESVSPASSDRPHEGSEPNSSRCSRSREGSVGSRDLSLASGATSQRRAGREAGGTPRAGEGLSPEAAGQGSGKHCCLKPRTPGVAGTHSDSSSSARCREESGESGKWHQGHASKARAVTSSWKAARREGPGYPAMSPSSLRNKDPPAKESGKDTGHPQARGGSGTRLPLAAGRFGSGDPAGGCSPPLACTSATGGRRMQESRARAVSPPSISGHSRGSWRGCPRQHHNRRDTHCLLHSPASRQIPGPPSIPRACPVPRLSGSSPNIRNQASWDPEPPSSASFHSQGAQGVSRAPTTPVSNSDYASSFYPPYSPSADTEGDPEFRGHSPAPTPSSSFRSQADGPGKNARGDIPKSPWPLVLPVGQHEGGKPGAHQGGYCSQMGTSPVHRTLGGKTQALQVSQPQGSQGPFSEACSVCSRYCPTPPRAQSSAKKHPSCHSSHSADRGPQGIEPGEEKLDSQRPQPPGSQSEARGMVTRAPRRSSPSQGPRPGRMFQGQVTGAGEGPEEEQDDGSMTPSALPQASPEAVICEWLSNIPEEPVPMKHEMVNDSVDGPEDGQEGPMEAPVEKHALEGVEERIQPRQPSMEGATSEKAESDGTFPVTGDAGPQPGEGLSHSGVSETPKEAGASQGTAEGCGVGQCVLPCRVSASIQIMKVLTGCKQGRPSSLPEVSGPAARRLSHAAQALITCLARHHFFDEDLGSPPNKVRFTDTPRYQELRSTFQALWPGCGLRRGELVSDLRELDGCQALLGLRSHAVAEDFTPTSSSGVDVGSGSGGSGEGSGPCAVDSTLVPERMELPLEIPYQRPDSRTSEKPVGLGNQQPSGSMASSGSQAWAGATGKDGAEGSGREQLLGSNLDRVVANTMQEEGVQTEKIKEEKERAELQGQFSGFPGEGRDIGQERSGTGSQNREDERVQGEETERDPASTMLHPPGRREKWTDTLGSLRGKDSNASGSFAEPNLEKLPMEAEINHEQTPAQFTLGAGKKGTAVAHRASLDPDPLWVSQLLRKMEKTFMVHLGSATAELQARWSLQSNDLLDQMVAELQQDVGRRLRDSTEKELQKIQSRAAGEAPGSPRTALRWEMSLQTKKHRRHLQGLHNLSAFSDQIRVQSPHSFSLEDVPTLSGVLETRPGGKAEGEEFCPCDTCVRKKVTPVSSKDTMGIASAPIKEAFDLQQILQKKNGGCTNGETAEAAPENTGMVPLQRDPLGTGAVQGGDGGLQLELGLGPGVEEGDEGEGSQTVGRGEDPGRGEKGVATQKIEGNEDPCVDGPPEAVQWEKHGVGDKEENLEEGPRAEDSVEGEALGGSDRGQNDSADTLEAQETEGEGQPESGGGSQGEKGSPQVGSRQGQTAEASGHSNPDQEGRPTPPPAPGGDAPPQRSGPQTVLSVCSTSSLGNCSQLSQKGSEEEPSNGDMRTTGDEPKGVPGPERKATGMYPESSTSEQEGAPLGSRTPEQGTDAGLTPEMGAGQGSDLEAKMAAKSLTWTEMRFKNLTMDRADGFGQDDLDF</sequence>
<dbReference type="Pfam" id="PF03607">
    <property type="entry name" value="DCX"/>
    <property type="match status" value="2"/>
</dbReference>
<dbReference type="RefSeq" id="XP_019491767.1">
    <property type="nucleotide sequence ID" value="XM_019636222.1"/>
</dbReference>
<feature type="region of interest" description="Disordered" evidence="14">
    <location>
        <begin position="883"/>
        <end position="981"/>
    </location>
</feature>
<feature type="region of interest" description="Disordered" evidence="14">
    <location>
        <begin position="1040"/>
        <end position="1087"/>
    </location>
</feature>
<dbReference type="RefSeq" id="XP_019491764.1">
    <property type="nucleotide sequence ID" value="XM_019636219.1"/>
</dbReference>
<feature type="compositionally biased region" description="Polar residues" evidence="14">
    <location>
        <begin position="721"/>
        <end position="732"/>
    </location>
</feature>
<accession>A0A8B7QVH5</accession>
<feature type="compositionally biased region" description="Basic and acidic residues" evidence="14">
    <location>
        <begin position="1330"/>
        <end position="1342"/>
    </location>
</feature>
<keyword evidence="10" id="KW-0844">Vision</keyword>
<evidence type="ECO:0000313" key="21">
    <source>
        <dbReference type="RefSeq" id="XP_019491760.1"/>
    </source>
</evidence>
<dbReference type="GO" id="GO:0005930">
    <property type="term" value="C:axoneme"/>
    <property type="evidence" value="ECO:0007669"/>
    <property type="project" value="UniProtKB-SubCell"/>
</dbReference>
<evidence type="ECO:0000256" key="13">
    <source>
        <dbReference type="ARBA" id="ARBA00069882"/>
    </source>
</evidence>